<accession>A0A3D8P2A7</accession>
<evidence type="ECO:0000259" key="12">
    <source>
        <dbReference type="PROSITE" id="PS50106"/>
    </source>
</evidence>
<evidence type="ECO:0000256" key="2">
    <source>
        <dbReference type="ARBA" id="ARBA00004141"/>
    </source>
</evidence>
<dbReference type="GO" id="GO:0046872">
    <property type="term" value="F:metal ion binding"/>
    <property type="evidence" value="ECO:0007669"/>
    <property type="project" value="UniProtKB-KW"/>
</dbReference>
<name>A0A3D8P2A7_9THEO</name>
<gene>
    <name evidence="13" type="primary">rseP</name>
    <name evidence="13" type="ORF">DXX99_07430</name>
</gene>
<keyword evidence="4 13" id="KW-0645">Protease</keyword>
<keyword evidence="11" id="KW-0479">Metal-binding</keyword>
<reference evidence="13 14" key="1">
    <citation type="submission" date="2018-08" db="EMBL/GenBank/DDBJ databases">
        <title>Form III RuBisCO-mediated autotrophy in Thermodesulfobium bacteria.</title>
        <authorList>
            <person name="Toshchakov S.V."/>
            <person name="Kublanov I.V."/>
            <person name="Frolov E."/>
            <person name="Bonch-Osmolovskaya E.A."/>
            <person name="Tourova T.P."/>
            <person name="Chernych N.A."/>
            <person name="Lebedinsky A.V."/>
        </authorList>
    </citation>
    <scope>NUCLEOTIDE SEQUENCE [LARGE SCALE GENOMIC DNA]</scope>
    <source>
        <strain evidence="13 14">SR</strain>
    </source>
</reference>
<dbReference type="AlphaFoldDB" id="A0A3D8P2A7"/>
<evidence type="ECO:0000256" key="9">
    <source>
        <dbReference type="ARBA" id="ARBA00023049"/>
    </source>
</evidence>
<feature type="transmembrane region" description="Helical" evidence="11">
    <location>
        <begin position="262"/>
        <end position="287"/>
    </location>
</feature>
<dbReference type="Gene3D" id="2.30.42.10">
    <property type="match status" value="1"/>
</dbReference>
<dbReference type="PANTHER" id="PTHR42837:SF2">
    <property type="entry name" value="MEMBRANE METALLOPROTEASE ARASP2, CHLOROPLASTIC-RELATED"/>
    <property type="match status" value="1"/>
</dbReference>
<evidence type="ECO:0000313" key="14">
    <source>
        <dbReference type="Proteomes" id="UP000256329"/>
    </source>
</evidence>
<dbReference type="Pfam" id="PF02163">
    <property type="entry name" value="Peptidase_M50"/>
    <property type="match status" value="1"/>
</dbReference>
<dbReference type="InterPro" id="IPR001478">
    <property type="entry name" value="PDZ"/>
</dbReference>
<dbReference type="GO" id="GO:0006508">
    <property type="term" value="P:proteolysis"/>
    <property type="evidence" value="ECO:0007669"/>
    <property type="project" value="UniProtKB-KW"/>
</dbReference>
<comment type="similarity">
    <text evidence="3 11">Belongs to the peptidase M50B family.</text>
</comment>
<keyword evidence="7 11" id="KW-0862">Zinc</keyword>
<feature type="transmembrane region" description="Helical" evidence="11">
    <location>
        <begin position="317"/>
        <end position="335"/>
    </location>
</feature>
<dbReference type="InterPro" id="IPR004387">
    <property type="entry name" value="Pept_M50_Zn"/>
</dbReference>
<organism evidence="13 14">
    <name type="scientific">Ammonifex thiophilus</name>
    <dbReference type="NCBI Taxonomy" id="444093"/>
    <lineage>
        <taxon>Bacteria</taxon>
        <taxon>Bacillati</taxon>
        <taxon>Bacillota</taxon>
        <taxon>Clostridia</taxon>
        <taxon>Thermoanaerobacterales</taxon>
        <taxon>Thermoanaerobacteraceae</taxon>
        <taxon>Ammonifex</taxon>
    </lineage>
</organism>
<dbReference type="PROSITE" id="PS50106">
    <property type="entry name" value="PDZ"/>
    <property type="match status" value="1"/>
</dbReference>
<dbReference type="Pfam" id="PF17820">
    <property type="entry name" value="PDZ_6"/>
    <property type="match status" value="1"/>
</dbReference>
<dbReference type="CDD" id="cd23081">
    <property type="entry name" value="cpPDZ_EcRseP-like"/>
    <property type="match status" value="1"/>
</dbReference>
<dbReference type="OrthoDB" id="9782003at2"/>
<dbReference type="NCBIfam" id="TIGR00054">
    <property type="entry name" value="RIP metalloprotease RseP"/>
    <property type="match status" value="1"/>
</dbReference>
<protein>
    <recommendedName>
        <fullName evidence="11">Zinc metalloprotease</fullName>
        <ecNumber evidence="11">3.4.24.-</ecNumber>
    </recommendedName>
</protein>
<keyword evidence="8 11" id="KW-1133">Transmembrane helix</keyword>
<evidence type="ECO:0000256" key="7">
    <source>
        <dbReference type="ARBA" id="ARBA00022833"/>
    </source>
</evidence>
<dbReference type="RefSeq" id="WP_115792868.1">
    <property type="nucleotide sequence ID" value="NZ_QSLN01000010.1"/>
</dbReference>
<evidence type="ECO:0000256" key="11">
    <source>
        <dbReference type="RuleBase" id="RU362031"/>
    </source>
</evidence>
<evidence type="ECO:0000256" key="3">
    <source>
        <dbReference type="ARBA" id="ARBA00007931"/>
    </source>
</evidence>
<evidence type="ECO:0000256" key="5">
    <source>
        <dbReference type="ARBA" id="ARBA00022692"/>
    </source>
</evidence>
<dbReference type="SMART" id="SM00228">
    <property type="entry name" value="PDZ"/>
    <property type="match status" value="1"/>
</dbReference>
<evidence type="ECO:0000256" key="6">
    <source>
        <dbReference type="ARBA" id="ARBA00022801"/>
    </source>
</evidence>
<dbReference type="GO" id="GO:0016020">
    <property type="term" value="C:membrane"/>
    <property type="evidence" value="ECO:0007669"/>
    <property type="project" value="UniProtKB-SubCell"/>
</dbReference>
<evidence type="ECO:0000313" key="13">
    <source>
        <dbReference type="EMBL" id="RDV82425.1"/>
    </source>
</evidence>
<dbReference type="Proteomes" id="UP000256329">
    <property type="component" value="Unassembled WGS sequence"/>
</dbReference>
<keyword evidence="6 11" id="KW-0378">Hydrolase</keyword>
<feature type="transmembrane region" description="Helical" evidence="11">
    <location>
        <begin position="95"/>
        <end position="119"/>
    </location>
</feature>
<comment type="caution">
    <text evidence="13">The sequence shown here is derived from an EMBL/GenBank/DDBJ whole genome shotgun (WGS) entry which is preliminary data.</text>
</comment>
<dbReference type="CDD" id="cd06163">
    <property type="entry name" value="S2P-M50_PDZ_RseP-like"/>
    <property type="match status" value="1"/>
</dbReference>
<evidence type="ECO:0000256" key="1">
    <source>
        <dbReference type="ARBA" id="ARBA00001947"/>
    </source>
</evidence>
<keyword evidence="14" id="KW-1185">Reference proteome</keyword>
<keyword evidence="5 11" id="KW-0812">Transmembrane</keyword>
<evidence type="ECO:0000256" key="4">
    <source>
        <dbReference type="ARBA" id="ARBA00022670"/>
    </source>
</evidence>
<evidence type="ECO:0000256" key="8">
    <source>
        <dbReference type="ARBA" id="ARBA00022989"/>
    </source>
</evidence>
<comment type="subcellular location">
    <subcellularLocation>
        <location evidence="2">Membrane</location>
        <topology evidence="2">Multi-pass membrane protein</topology>
    </subcellularLocation>
</comment>
<keyword evidence="9 11" id="KW-0482">Metalloprotease</keyword>
<keyword evidence="10 11" id="KW-0472">Membrane</keyword>
<dbReference type="SUPFAM" id="SSF50156">
    <property type="entry name" value="PDZ domain-like"/>
    <property type="match status" value="1"/>
</dbReference>
<dbReference type="EMBL" id="QSLN01000010">
    <property type="protein sequence ID" value="RDV82425.1"/>
    <property type="molecule type" value="Genomic_DNA"/>
</dbReference>
<dbReference type="InterPro" id="IPR008915">
    <property type="entry name" value="Peptidase_M50"/>
</dbReference>
<dbReference type="PANTHER" id="PTHR42837">
    <property type="entry name" value="REGULATOR OF SIGMA-E PROTEASE RSEP"/>
    <property type="match status" value="1"/>
</dbReference>
<dbReference type="InterPro" id="IPR036034">
    <property type="entry name" value="PDZ_sf"/>
</dbReference>
<dbReference type="InterPro" id="IPR041489">
    <property type="entry name" value="PDZ_6"/>
</dbReference>
<sequence>MGIVLTALAVIFVFGLIIFIHEAGHFLAARLVGIGVYEFSLGFGPRLGGFKRHKTEYSLRLVPLGGYVRLVGMDPEDKEREAPYSFARKPVWSRMLVILAGPFMNFFLAVLLLAIVFLWQGIPVATTRIAEVLPHYPAAAAGFKPGDRIVAIDGQPVNSWKEIARIIGRGPSQERTITVERDGKLTDLVVSPQPDETGKNKIGIVPVVVNERPGLLGSLKQGIVATANMIKLILLFLGHLLLHQAPADIGGPVRIAVETGKVAQMGLSPLLQFTAFLSINVGFFNLLPIPALDGARFLFLFWEGVTRRPLDPKKENLIHLVGFALLLFLIVVITYRDLLHLTGGMGK</sequence>
<feature type="domain" description="PDZ" evidence="12">
    <location>
        <begin position="121"/>
        <end position="159"/>
    </location>
</feature>
<dbReference type="GO" id="GO:0004222">
    <property type="term" value="F:metalloendopeptidase activity"/>
    <property type="evidence" value="ECO:0007669"/>
    <property type="project" value="InterPro"/>
</dbReference>
<proteinExistence type="inferred from homology"/>
<comment type="cofactor">
    <cofactor evidence="1 11">
        <name>Zn(2+)</name>
        <dbReference type="ChEBI" id="CHEBI:29105"/>
    </cofactor>
</comment>
<dbReference type="EC" id="3.4.24.-" evidence="11"/>
<evidence type="ECO:0000256" key="10">
    <source>
        <dbReference type="ARBA" id="ARBA00023136"/>
    </source>
</evidence>